<evidence type="ECO:0000313" key="10">
    <source>
        <dbReference type="WBParaSite" id="maker-uti_cns_0017497-snap-gene-0.2-mRNA-1"/>
    </source>
</evidence>
<dbReference type="PANTHER" id="PTHR46735:SF3">
    <property type="entry name" value="CALPAIN SMALL SUBUNIT 1-RELATED"/>
    <property type="match status" value="1"/>
</dbReference>
<dbReference type="PROSITE" id="PS00018">
    <property type="entry name" value="EF_HAND_1"/>
    <property type="match status" value="1"/>
</dbReference>
<dbReference type="PROSITE" id="PS50222">
    <property type="entry name" value="EF_HAND_2"/>
    <property type="match status" value="1"/>
</dbReference>
<dbReference type="Gene3D" id="1.10.238.10">
    <property type="entry name" value="EF-hand"/>
    <property type="match status" value="1"/>
</dbReference>
<comment type="subcellular location">
    <subcellularLocation>
        <location evidence="2">Cytoplasm</location>
    </subcellularLocation>
    <subcellularLocation>
        <location evidence="1">Endomembrane system</location>
    </subcellularLocation>
</comment>
<keyword evidence="4" id="KW-0479">Metal-binding</keyword>
<dbReference type="GO" id="GO:0012505">
    <property type="term" value="C:endomembrane system"/>
    <property type="evidence" value="ECO:0007669"/>
    <property type="project" value="UniProtKB-SubCell"/>
</dbReference>
<dbReference type="InterPro" id="IPR002048">
    <property type="entry name" value="EF_hand_dom"/>
</dbReference>
<evidence type="ECO:0000256" key="2">
    <source>
        <dbReference type="ARBA" id="ARBA00004496"/>
    </source>
</evidence>
<organism evidence="9 10">
    <name type="scientific">Macrostomum lignano</name>
    <dbReference type="NCBI Taxonomy" id="282301"/>
    <lineage>
        <taxon>Eukaryota</taxon>
        <taxon>Metazoa</taxon>
        <taxon>Spiralia</taxon>
        <taxon>Lophotrochozoa</taxon>
        <taxon>Platyhelminthes</taxon>
        <taxon>Rhabditophora</taxon>
        <taxon>Macrostomorpha</taxon>
        <taxon>Macrostomida</taxon>
        <taxon>Macrostomidae</taxon>
        <taxon>Macrostomum</taxon>
    </lineage>
</organism>
<evidence type="ECO:0000256" key="1">
    <source>
        <dbReference type="ARBA" id="ARBA00004308"/>
    </source>
</evidence>
<evidence type="ECO:0000256" key="3">
    <source>
        <dbReference type="ARBA" id="ARBA00022490"/>
    </source>
</evidence>
<keyword evidence="7" id="KW-0472">Membrane</keyword>
<dbReference type="InterPro" id="IPR011992">
    <property type="entry name" value="EF-hand-dom_pair"/>
</dbReference>
<keyword evidence="3" id="KW-0963">Cytoplasm</keyword>
<keyword evidence="9" id="KW-1185">Reference proteome</keyword>
<dbReference type="SMART" id="SM00054">
    <property type="entry name" value="EFh"/>
    <property type="match status" value="2"/>
</dbReference>
<evidence type="ECO:0000256" key="6">
    <source>
        <dbReference type="ARBA" id="ARBA00022837"/>
    </source>
</evidence>
<keyword evidence="6" id="KW-0106">Calcium</keyword>
<sequence>TDASLGAAPPAARLELLPYAPTRNPPERPGCEMCASRSGGRLPECLRRKNEYELAKYPAGEYPPGEYPAGKYPGWQISSWRISAGEYPAGKIGSSWLSRQISSWRNPWQISSWLNIQLANIHPNMPAGKYPNIQAGEYIQLAWRQYPAGKYPGYPGKYPAGNISDGNIQLANIQVAIIKYQAGKYSLEDQWQNIQQARIAIFNNSEIYQQLRSLNRIGSQNSGLNECWLQSSLARSEGPAALSRPGRIYLTEHDQPVAADRAAPARLRRSSAASLRARVMCLTVTARRPRTILAMCAAGFAAAVVSISQLARWPVPPHPGGWAEQLSSARPPSFWAWAASAASLVVGLVRLSAGQRAAQQDSQADVRQLPAGIVELGTVGGGTDSEKNVEPTEREKLMEAAACKAFSILMGDRPGFVVDDLMEILNMAFTKSGPSGFTGFSKEACRSLLAFVDVDQSGYLQFDEFKALWKCLRLWSVVFKAFDADSSGDFNSFELRAALGCMGYRVPNKIYQSLVMRYAGKSGSIKFDDFPPPLRLTKMSGTGVKLEPPSAGAVQLTAEHLAAMQKYRQAVADACFLFCDSDGDAEQSLERLFSLTPEVLGAADCSGRAPVGAAVAARSWTAASRLLAMAEAAQNLRGIGCRAPDTGEDALALAINAEQPADEAVLRRLLRQRLLHCGCRCCCRCARHGDASSARDCCRLGVDRRGRNTLHLAAAAAAAGRPRVFSVVLEELEATLELLEQRAPPGGARAVAGASGCRQVHMQAMWPH</sequence>
<dbReference type="GO" id="GO:0005509">
    <property type="term" value="F:calcium ion binding"/>
    <property type="evidence" value="ECO:0007669"/>
    <property type="project" value="InterPro"/>
</dbReference>
<feature type="domain" description="EF-hand" evidence="8">
    <location>
        <begin position="440"/>
        <end position="475"/>
    </location>
</feature>
<dbReference type="Proteomes" id="UP000095280">
    <property type="component" value="Unplaced"/>
</dbReference>
<protein>
    <submittedName>
        <fullName evidence="10">EF-hand domain-containing protein</fullName>
    </submittedName>
</protein>
<dbReference type="GO" id="GO:0005737">
    <property type="term" value="C:cytoplasm"/>
    <property type="evidence" value="ECO:0007669"/>
    <property type="project" value="UniProtKB-SubCell"/>
</dbReference>
<dbReference type="PANTHER" id="PTHR46735">
    <property type="entry name" value="CALPAIN, SMALL SUBUNIT 1 A-RELATED"/>
    <property type="match status" value="1"/>
</dbReference>
<name>A0A1I8IVR0_9PLAT</name>
<evidence type="ECO:0000256" key="4">
    <source>
        <dbReference type="ARBA" id="ARBA00022723"/>
    </source>
</evidence>
<evidence type="ECO:0000256" key="5">
    <source>
        <dbReference type="ARBA" id="ARBA00022737"/>
    </source>
</evidence>
<dbReference type="AlphaFoldDB" id="A0A1I8IVR0"/>
<dbReference type="SUPFAM" id="SSF47473">
    <property type="entry name" value="EF-hand"/>
    <property type="match status" value="1"/>
</dbReference>
<evidence type="ECO:0000259" key="8">
    <source>
        <dbReference type="PROSITE" id="PS50222"/>
    </source>
</evidence>
<reference evidence="10" key="1">
    <citation type="submission" date="2016-11" db="UniProtKB">
        <authorList>
            <consortium name="WormBaseParasite"/>
        </authorList>
    </citation>
    <scope>IDENTIFICATION</scope>
</reference>
<dbReference type="InterPro" id="IPR018247">
    <property type="entry name" value="EF_Hand_1_Ca_BS"/>
</dbReference>
<dbReference type="WBParaSite" id="maker-uti_cns_0017497-snap-gene-0.2-mRNA-1">
    <property type="protein sequence ID" value="maker-uti_cns_0017497-snap-gene-0.2-mRNA-1"/>
    <property type="gene ID" value="maker-uti_cns_0017497-snap-gene-0.2"/>
</dbReference>
<evidence type="ECO:0000313" key="9">
    <source>
        <dbReference type="Proteomes" id="UP000095280"/>
    </source>
</evidence>
<keyword evidence="5" id="KW-0677">Repeat</keyword>
<accession>A0A1I8IVR0</accession>
<evidence type="ECO:0000256" key="7">
    <source>
        <dbReference type="ARBA" id="ARBA00023136"/>
    </source>
</evidence>
<proteinExistence type="predicted"/>